<accession>A0ABD0V5W5</accession>
<keyword evidence="2" id="KW-1185">Reference proteome</keyword>
<dbReference type="EMBL" id="JANQDX010000010">
    <property type="protein sequence ID" value="KAL0917991.1"/>
    <property type="molecule type" value="Genomic_DNA"/>
</dbReference>
<protein>
    <submittedName>
        <fullName evidence="1">Uncharacterized protein</fullName>
    </submittedName>
</protein>
<evidence type="ECO:0000313" key="1">
    <source>
        <dbReference type="EMBL" id="KAL0917991.1"/>
    </source>
</evidence>
<dbReference type="AlphaFoldDB" id="A0ABD0V5W5"/>
<name>A0ABD0V5W5_DENTH</name>
<organism evidence="1 2">
    <name type="scientific">Dendrobium thyrsiflorum</name>
    <name type="common">Pinecone-like raceme dendrobium</name>
    <name type="synonym">Orchid</name>
    <dbReference type="NCBI Taxonomy" id="117978"/>
    <lineage>
        <taxon>Eukaryota</taxon>
        <taxon>Viridiplantae</taxon>
        <taxon>Streptophyta</taxon>
        <taxon>Embryophyta</taxon>
        <taxon>Tracheophyta</taxon>
        <taxon>Spermatophyta</taxon>
        <taxon>Magnoliopsida</taxon>
        <taxon>Liliopsida</taxon>
        <taxon>Asparagales</taxon>
        <taxon>Orchidaceae</taxon>
        <taxon>Epidendroideae</taxon>
        <taxon>Malaxideae</taxon>
        <taxon>Dendrobiinae</taxon>
        <taxon>Dendrobium</taxon>
    </lineage>
</organism>
<dbReference type="Proteomes" id="UP001552299">
    <property type="component" value="Unassembled WGS sequence"/>
</dbReference>
<dbReference type="PANTHER" id="PTHR36071:SF1">
    <property type="entry name" value="DNA DOUBLE-STRAND BREAK REPAIR PROTEIN"/>
    <property type="match status" value="1"/>
</dbReference>
<reference evidence="1 2" key="1">
    <citation type="journal article" date="2024" name="Plant Biotechnol. J.">
        <title>Dendrobium thyrsiflorum genome and its molecular insights into genes involved in important horticultural traits.</title>
        <authorList>
            <person name="Chen B."/>
            <person name="Wang J.Y."/>
            <person name="Zheng P.J."/>
            <person name="Li K.L."/>
            <person name="Liang Y.M."/>
            <person name="Chen X.F."/>
            <person name="Zhang C."/>
            <person name="Zhao X."/>
            <person name="He X."/>
            <person name="Zhang G.Q."/>
            <person name="Liu Z.J."/>
            <person name="Xu Q."/>
        </authorList>
    </citation>
    <scope>NUCLEOTIDE SEQUENCE [LARGE SCALE GENOMIC DNA]</scope>
    <source>
        <strain evidence="1">GZMU011</strain>
    </source>
</reference>
<evidence type="ECO:0000313" key="2">
    <source>
        <dbReference type="Proteomes" id="UP001552299"/>
    </source>
</evidence>
<gene>
    <name evidence="1" type="ORF">M5K25_013106</name>
</gene>
<dbReference type="PANTHER" id="PTHR36071">
    <property type="entry name" value="DNA DOUBLE-STRAND BREAK REPAIR PROTEIN"/>
    <property type="match status" value="1"/>
</dbReference>
<proteinExistence type="predicted"/>
<sequence>MDISFRDAERLWSGIWHKEKLVNKKRRWLMQLPSSDTNEVDLTKNKKTSSFSNAFLAESFVRRDEVSSQAVKRNIECNYKELYYTGERLRDFHNYMVLSDLHILQSFFVEPSNLMKFHLTVDLLSNNALGLLANLVTKGKINFERTRPIMKKIIKNHFPNILSASKDGALLATLHQLCEILRNSENYKEKQSSFMTPACSSTLPSIYKALKLLDSMPIFALTALNRKLHGKTVVPQFPPSKIGYNKKEFVNNIRKRCQKLILILNNENSMPEELLKAMSIIHLYFKYKTKISDIFTAKFFSFSIETVILQNDILKALWSIPKVTSHQMKALQTILGVKLGDDSSRFLNGLKQYLIQYLLECDEIEIPTDVSNVLATLNQSSCIQPQICSNETIEEETEAILNVSVELNQVVSNLLSCTSTDEKAAEDLASDDDTNSNDFDLVENDYYCSNPVKCQQKQKNGFSINDELETTGDSMPGTSFISATIDRCSDVLLSDDSKSINNGFFKKIKKEQGDIDDLRPLCTDCRETSLPTTQESKDCRDISIKELCDETSLVSYKLIGHILNSFLLVEDRDVGAATRQHLTGEASHSTTFQAKKDVLKAYGENVGMKVFMHSLKDLLPSMTKRCTQRVVKLMKQP</sequence>
<comment type="caution">
    <text evidence="1">The sequence shown here is derived from an EMBL/GenBank/DDBJ whole genome shotgun (WGS) entry which is preliminary data.</text>
</comment>